<protein>
    <submittedName>
        <fullName evidence="2">Uncharacterized protein</fullName>
    </submittedName>
</protein>
<dbReference type="Proteomes" id="UP001497482">
    <property type="component" value="Chromosome 3"/>
</dbReference>
<feature type="compositionally biased region" description="Polar residues" evidence="1">
    <location>
        <begin position="67"/>
        <end position="83"/>
    </location>
</feature>
<evidence type="ECO:0000256" key="1">
    <source>
        <dbReference type="SAM" id="MobiDB-lite"/>
    </source>
</evidence>
<name>A0AAV2LJM6_KNICA</name>
<sequence length="141" mass="15901">MLRMDRDLHVYVMCQYIGANLVTSPNRHLNRSPPTLQPQKYRPPLHLIQRSNASSLGRGGGVKPRTPRSQRAWTQAQQIQSGGTLEGGPPFPPWVRYLCSANEPPPLTRTRRAWLSIFFENAAPPFPPEVRALGKAWVPQL</sequence>
<keyword evidence="3" id="KW-1185">Reference proteome</keyword>
<reference evidence="2 3" key="1">
    <citation type="submission" date="2024-04" db="EMBL/GenBank/DDBJ databases">
        <authorList>
            <person name="Waldvogel A.-M."/>
            <person name="Schoenle A."/>
        </authorList>
    </citation>
    <scope>NUCLEOTIDE SEQUENCE [LARGE SCALE GENOMIC DNA]</scope>
</reference>
<accession>A0AAV2LJM6</accession>
<feature type="region of interest" description="Disordered" evidence="1">
    <location>
        <begin position="50"/>
        <end position="88"/>
    </location>
</feature>
<evidence type="ECO:0000313" key="3">
    <source>
        <dbReference type="Proteomes" id="UP001497482"/>
    </source>
</evidence>
<dbReference type="EMBL" id="OZ035825">
    <property type="protein sequence ID" value="CAL1600588.1"/>
    <property type="molecule type" value="Genomic_DNA"/>
</dbReference>
<gene>
    <name evidence="2" type="ORF">KC01_LOCUS28675</name>
</gene>
<dbReference type="AlphaFoldDB" id="A0AAV2LJM6"/>
<evidence type="ECO:0000313" key="2">
    <source>
        <dbReference type="EMBL" id="CAL1600588.1"/>
    </source>
</evidence>
<organism evidence="2 3">
    <name type="scientific">Knipowitschia caucasica</name>
    <name type="common">Caucasian dwarf goby</name>
    <name type="synonym">Pomatoschistus caucasicus</name>
    <dbReference type="NCBI Taxonomy" id="637954"/>
    <lineage>
        <taxon>Eukaryota</taxon>
        <taxon>Metazoa</taxon>
        <taxon>Chordata</taxon>
        <taxon>Craniata</taxon>
        <taxon>Vertebrata</taxon>
        <taxon>Euteleostomi</taxon>
        <taxon>Actinopterygii</taxon>
        <taxon>Neopterygii</taxon>
        <taxon>Teleostei</taxon>
        <taxon>Neoteleostei</taxon>
        <taxon>Acanthomorphata</taxon>
        <taxon>Gobiaria</taxon>
        <taxon>Gobiiformes</taxon>
        <taxon>Gobioidei</taxon>
        <taxon>Gobiidae</taxon>
        <taxon>Gobiinae</taxon>
        <taxon>Knipowitschia</taxon>
    </lineage>
</organism>
<proteinExistence type="predicted"/>